<dbReference type="RefSeq" id="WP_007698076.1">
    <property type="nucleotide sequence ID" value="NZ_AOIQ01000007.1"/>
</dbReference>
<dbReference type="InterPro" id="IPR025200">
    <property type="entry name" value="PPK_C_dom2"/>
</dbReference>
<organism evidence="13 14">
    <name type="scientific">Halovivax asiaticus JCM 14624</name>
    <dbReference type="NCBI Taxonomy" id="1227490"/>
    <lineage>
        <taxon>Archaea</taxon>
        <taxon>Methanobacteriati</taxon>
        <taxon>Methanobacteriota</taxon>
        <taxon>Stenosarchaea group</taxon>
        <taxon>Halobacteria</taxon>
        <taxon>Halobacteriales</taxon>
        <taxon>Natrialbaceae</taxon>
        <taxon>Halovivax</taxon>
    </lineage>
</organism>
<dbReference type="GO" id="GO:0006799">
    <property type="term" value="P:polyphosphate biosynthetic process"/>
    <property type="evidence" value="ECO:0007669"/>
    <property type="project" value="UniProtKB-UniRule"/>
</dbReference>
<proteinExistence type="inferred from homology"/>
<dbReference type="Gene3D" id="3.30.1840.10">
    <property type="entry name" value="Polyphosphate kinase middle domain"/>
    <property type="match status" value="1"/>
</dbReference>
<dbReference type="EMBL" id="AOIQ01000007">
    <property type="protein sequence ID" value="ELZ12738.1"/>
    <property type="molecule type" value="Genomic_DNA"/>
</dbReference>
<dbReference type="STRING" id="1227490.C479_03845"/>
<comment type="cofactor">
    <cofactor evidence="6">
        <name>Mg(2+)</name>
        <dbReference type="ChEBI" id="CHEBI:18420"/>
    </cofactor>
</comment>
<dbReference type="GO" id="GO:0046872">
    <property type="term" value="F:metal ion binding"/>
    <property type="evidence" value="ECO:0007669"/>
    <property type="project" value="UniProtKB-KW"/>
</dbReference>
<evidence type="ECO:0000256" key="6">
    <source>
        <dbReference type="HAMAP-Rule" id="MF_00347"/>
    </source>
</evidence>
<feature type="binding site" evidence="6">
    <location>
        <position position="156"/>
    </location>
    <ligand>
        <name>ATP</name>
        <dbReference type="ChEBI" id="CHEBI:30616"/>
    </ligand>
</feature>
<feature type="domain" description="Polyphosphate kinase C-terminal" evidence="12">
    <location>
        <begin position="439"/>
        <end position="602"/>
    </location>
</feature>
<evidence type="ECO:0000259" key="11">
    <source>
        <dbReference type="Pfam" id="PF13090"/>
    </source>
</evidence>
<feature type="compositionally biased region" description="Low complexity" evidence="8">
    <location>
        <begin position="63"/>
        <end position="73"/>
    </location>
</feature>
<evidence type="ECO:0000259" key="9">
    <source>
        <dbReference type="Pfam" id="PF02503"/>
    </source>
</evidence>
<keyword evidence="6" id="KW-0460">Magnesium</keyword>
<feature type="region of interest" description="Disordered" evidence="8">
    <location>
        <begin position="1"/>
        <end position="78"/>
    </location>
</feature>
<dbReference type="Pfam" id="PF17941">
    <property type="entry name" value="PP_kinase_C_1"/>
    <property type="match status" value="1"/>
</dbReference>
<protein>
    <recommendedName>
        <fullName evidence="6 7">Polyphosphate kinase</fullName>
        <ecNumber evidence="6 7">2.7.4.1</ecNumber>
    </recommendedName>
    <alternativeName>
        <fullName evidence="6">ATP-polyphosphate phosphotransferase</fullName>
    </alternativeName>
    <alternativeName>
        <fullName evidence="6">Polyphosphoric acid kinase</fullName>
    </alternativeName>
</protein>
<dbReference type="GO" id="GO:0008976">
    <property type="term" value="F:polyphosphate kinase activity"/>
    <property type="evidence" value="ECO:0007669"/>
    <property type="project" value="UniProtKB-UniRule"/>
</dbReference>
<dbReference type="GO" id="GO:0005524">
    <property type="term" value="F:ATP binding"/>
    <property type="evidence" value="ECO:0007669"/>
    <property type="project" value="UniProtKB-KW"/>
</dbReference>
<dbReference type="PANTHER" id="PTHR30218">
    <property type="entry name" value="POLYPHOSPHATE KINASE"/>
    <property type="match status" value="1"/>
</dbReference>
<keyword evidence="3 6" id="KW-0547">Nucleotide-binding</keyword>
<feature type="domain" description="Polyphosphate kinase N-terminal" evidence="10">
    <location>
        <begin position="118"/>
        <end position="224"/>
    </location>
</feature>
<accession>M0BQR5</accession>
<evidence type="ECO:0000256" key="2">
    <source>
        <dbReference type="ARBA" id="ARBA00022679"/>
    </source>
</evidence>
<dbReference type="InterPro" id="IPR041108">
    <property type="entry name" value="PP_kinase_C_1"/>
</dbReference>
<evidence type="ECO:0000259" key="10">
    <source>
        <dbReference type="Pfam" id="PF13089"/>
    </source>
</evidence>
<dbReference type="Pfam" id="PF02503">
    <property type="entry name" value="PP_kinase"/>
    <property type="match status" value="1"/>
</dbReference>
<comment type="catalytic activity">
    <reaction evidence="6 7">
        <text>[phosphate](n) + ATP = [phosphate](n+1) + ADP</text>
        <dbReference type="Rhea" id="RHEA:19573"/>
        <dbReference type="Rhea" id="RHEA-COMP:9859"/>
        <dbReference type="Rhea" id="RHEA-COMP:14280"/>
        <dbReference type="ChEBI" id="CHEBI:16838"/>
        <dbReference type="ChEBI" id="CHEBI:30616"/>
        <dbReference type="ChEBI" id="CHEBI:456216"/>
        <dbReference type="EC" id="2.7.4.1"/>
    </reaction>
</comment>
<dbReference type="InterPro" id="IPR036830">
    <property type="entry name" value="PP_kinase_middle_dom_sf"/>
</dbReference>
<reference evidence="13 14" key="1">
    <citation type="journal article" date="2014" name="PLoS Genet.">
        <title>Phylogenetically driven sequencing of extremely halophilic archaea reveals strategies for static and dynamic osmo-response.</title>
        <authorList>
            <person name="Becker E.A."/>
            <person name="Seitzer P.M."/>
            <person name="Tritt A."/>
            <person name="Larsen D."/>
            <person name="Krusor M."/>
            <person name="Yao A.I."/>
            <person name="Wu D."/>
            <person name="Madern D."/>
            <person name="Eisen J.A."/>
            <person name="Darling A.E."/>
            <person name="Facciotti M.T."/>
        </authorList>
    </citation>
    <scope>NUCLEOTIDE SEQUENCE [LARGE SCALE GENOMIC DNA]</scope>
    <source>
        <strain evidence="13 14">JCM 14624</strain>
    </source>
</reference>
<dbReference type="CDD" id="cd09168">
    <property type="entry name" value="PLDc_PaPPK1_C2_like"/>
    <property type="match status" value="1"/>
</dbReference>
<dbReference type="NCBIfam" id="NF003917">
    <property type="entry name" value="PRK05443.1-1"/>
    <property type="match status" value="1"/>
</dbReference>
<evidence type="ECO:0000259" key="12">
    <source>
        <dbReference type="Pfam" id="PF17941"/>
    </source>
</evidence>
<evidence type="ECO:0000256" key="1">
    <source>
        <dbReference type="ARBA" id="ARBA00022553"/>
    </source>
</evidence>
<feature type="domain" description="Polyphosphate kinase C-terminal" evidence="11">
    <location>
        <begin position="611"/>
        <end position="773"/>
    </location>
</feature>
<comment type="function">
    <text evidence="6 7">Catalyzes the reversible transfer of the terminal phosphate of ATP to form a long-chain polyphosphate (polyP).</text>
</comment>
<dbReference type="OrthoDB" id="74512at2157"/>
<dbReference type="GO" id="GO:0009358">
    <property type="term" value="C:polyphosphate kinase complex"/>
    <property type="evidence" value="ECO:0007669"/>
    <property type="project" value="InterPro"/>
</dbReference>
<feature type="binding site" evidence="6">
    <location>
        <position position="576"/>
    </location>
    <ligand>
        <name>ATP</name>
        <dbReference type="ChEBI" id="CHEBI:30616"/>
    </ligand>
</feature>
<keyword evidence="4 6" id="KW-0418">Kinase</keyword>
<dbReference type="SUPFAM" id="SSF56024">
    <property type="entry name" value="Phospholipase D/nuclease"/>
    <property type="match status" value="2"/>
</dbReference>
<dbReference type="Pfam" id="PF13089">
    <property type="entry name" value="PP_kinase_N"/>
    <property type="match status" value="1"/>
</dbReference>
<evidence type="ECO:0000256" key="8">
    <source>
        <dbReference type="SAM" id="MobiDB-lite"/>
    </source>
</evidence>
<dbReference type="Gene3D" id="1.20.58.310">
    <property type="entry name" value="Polyphosphate kinase N-terminal domain"/>
    <property type="match status" value="1"/>
</dbReference>
<gene>
    <name evidence="6" type="primary">ppk</name>
    <name evidence="13" type="ORF">C479_03845</name>
</gene>
<evidence type="ECO:0000256" key="4">
    <source>
        <dbReference type="ARBA" id="ARBA00022777"/>
    </source>
</evidence>
<dbReference type="PANTHER" id="PTHR30218:SF0">
    <property type="entry name" value="POLYPHOSPHATE KINASE"/>
    <property type="match status" value="1"/>
</dbReference>
<dbReference type="NCBIfam" id="NF003921">
    <property type="entry name" value="PRK05443.2-2"/>
    <property type="match status" value="1"/>
</dbReference>
<evidence type="ECO:0000256" key="5">
    <source>
        <dbReference type="ARBA" id="ARBA00022840"/>
    </source>
</evidence>
<evidence type="ECO:0000256" key="7">
    <source>
        <dbReference type="RuleBase" id="RU003800"/>
    </source>
</evidence>
<feature type="binding site" evidence="6">
    <location>
        <position position="483"/>
    </location>
    <ligand>
        <name>Mg(2+)</name>
        <dbReference type="ChEBI" id="CHEBI:18420"/>
    </ligand>
</feature>
<sequence>MEGGDQANPVDEGESSHDRTTVAGSGDGETADSSAGGSDETGTKTGVKPTDGEPASQSAVPQGDGARTDTSADADTDRNTITFRSMAEDGSARLSTVERATDERLDDGDIDLTDPALYLDREQSELAFQRRVLAEARDETNPLLERVRFLAILTANLDEFVRKRIGGLDRRARTGSDERSPAGRTTDQRLTDALSEAGDILTAQARCYSEEIRPALAANGIDIVDYEALSPAATDAARSTFEESILPTLTPLTFDPAHPFPFISNQSLSLAVLTRRECDDGVTFSRIKIPRNRERFVSVDSESTFVRLEDVVRSNLDLLFPDVEIVDTALFRVTRNAEVSRAEEADDMIEATESILDRRRFGNVVRLEIEPDAPAEIVDILTRELDLTDRQVFSLPGPLEYRDFHRIASLDRPDLSGPDWIPQPHPRLAVAARDESRTIFDAIRANDVLLHHPYHSFEKTVCQFLEQAARDPDVLAIKAAIYRTASDSRVIESLLTAARNGKQVAVMVELAARFDEQNNLEWVERLEAEGIHVAYGTIGYKTHSKAALVVRDEDDGVGLYSHIGTGNYHSETAKGYEDLGLLTADPAVGRDLVRLFNYYTGQTLHDDYEALLVAPVELRDRLRAVIRAEAERARAGETARLIVKVNRLEDPTLIRELYRASMAGVEIDCLVRGICRLRPGIDGISETITVHSIVGRFLEHSRIVYARDGGSGRYYVGSADWMQRNLDDRIETLVPIEARPLRDRLDAILETLLADERNRWVMRSDGSYAPVPASDDPVDAHAAFMEHARRDAKRLDGNPVDS</sequence>
<keyword evidence="1 6" id="KW-0597">Phosphoprotein</keyword>
<dbReference type="InterPro" id="IPR036832">
    <property type="entry name" value="PPK_N_dom_sf"/>
</dbReference>
<dbReference type="InterPro" id="IPR003414">
    <property type="entry name" value="PP_kinase"/>
</dbReference>
<dbReference type="AlphaFoldDB" id="M0BQR5"/>
<feature type="binding site" evidence="6">
    <location>
        <position position="700"/>
    </location>
    <ligand>
        <name>ATP</name>
        <dbReference type="ChEBI" id="CHEBI:30616"/>
    </ligand>
</feature>
<dbReference type="Pfam" id="PF13090">
    <property type="entry name" value="PP_kinase_C"/>
    <property type="match status" value="1"/>
</dbReference>
<evidence type="ECO:0000313" key="13">
    <source>
        <dbReference type="EMBL" id="ELZ12738.1"/>
    </source>
</evidence>
<dbReference type="SUPFAM" id="SSF140356">
    <property type="entry name" value="PPK N-terminal domain-like"/>
    <property type="match status" value="1"/>
</dbReference>
<feature type="binding site" evidence="6">
    <location>
        <position position="513"/>
    </location>
    <ligand>
        <name>Mg(2+)</name>
        <dbReference type="ChEBI" id="CHEBI:18420"/>
    </ligand>
</feature>
<evidence type="ECO:0000313" key="14">
    <source>
        <dbReference type="Proteomes" id="UP000011560"/>
    </source>
</evidence>
<keyword evidence="2 6" id="KW-0808">Transferase</keyword>
<dbReference type="PATRIC" id="fig|1227490.4.peg.778"/>
<feature type="binding site" evidence="6">
    <location>
        <position position="672"/>
    </location>
    <ligand>
        <name>ATP</name>
        <dbReference type="ChEBI" id="CHEBI:30616"/>
    </ligand>
</feature>
<dbReference type="SUPFAM" id="SSF143724">
    <property type="entry name" value="PHP14-like"/>
    <property type="match status" value="1"/>
</dbReference>
<comment type="PTM">
    <text evidence="6 7">An intermediate of this reaction is the autophosphorylated ppk in which a phosphate is covalently linked to a histidine residue through a N-P bond.</text>
</comment>
<name>M0BQR5_9EURY</name>
<dbReference type="InterPro" id="IPR025198">
    <property type="entry name" value="PPK_N_dom"/>
</dbReference>
<feature type="domain" description="Polyphosphate kinase middle" evidence="9">
    <location>
        <begin position="235"/>
        <end position="406"/>
    </location>
</feature>
<dbReference type="EC" id="2.7.4.1" evidence="6 7"/>
<comment type="similarity">
    <text evidence="6 7">Belongs to the polyphosphate kinase 1 (PPK1) family.</text>
</comment>
<dbReference type="Proteomes" id="UP000011560">
    <property type="component" value="Unassembled WGS sequence"/>
</dbReference>
<dbReference type="InterPro" id="IPR024953">
    <property type="entry name" value="PP_kinase_middle"/>
</dbReference>
<keyword evidence="14" id="KW-1185">Reference proteome</keyword>
<dbReference type="Gene3D" id="3.30.870.10">
    <property type="entry name" value="Endonuclease Chain A"/>
    <property type="match status" value="2"/>
</dbReference>
<dbReference type="HAMAP" id="MF_00347">
    <property type="entry name" value="Polyphosphate_kinase"/>
    <property type="match status" value="1"/>
</dbReference>
<keyword evidence="5 6" id="KW-0067">ATP-binding</keyword>
<feature type="active site" description="Phosphohistidine intermediate" evidence="6">
    <location>
        <position position="543"/>
    </location>
</feature>
<dbReference type="NCBIfam" id="TIGR03705">
    <property type="entry name" value="poly_P_kin"/>
    <property type="match status" value="1"/>
</dbReference>
<keyword evidence="6" id="KW-0479">Metal-binding</keyword>
<comment type="caution">
    <text evidence="13">The sequence shown here is derived from an EMBL/GenBank/DDBJ whole genome shotgun (WGS) entry which is preliminary data.</text>
</comment>
<evidence type="ECO:0000256" key="3">
    <source>
        <dbReference type="ARBA" id="ARBA00022741"/>
    </source>
</evidence>